<keyword evidence="2 7" id="KW-0813">Transport</keyword>
<keyword evidence="5 7" id="KW-1133">Transmembrane helix</keyword>
<comment type="caution">
    <text evidence="9">The sequence shown here is derived from an EMBL/GenBank/DDBJ whole genome shotgun (WGS) entry which is preliminary data.</text>
</comment>
<dbReference type="EMBL" id="JACIDC010000001">
    <property type="protein sequence ID" value="MBB4038453.1"/>
    <property type="molecule type" value="Genomic_DNA"/>
</dbReference>
<dbReference type="Pfam" id="PF19300">
    <property type="entry name" value="BPD_transp_1_N"/>
    <property type="match status" value="1"/>
</dbReference>
<evidence type="ECO:0000313" key="9">
    <source>
        <dbReference type="EMBL" id="MBB4038453.1"/>
    </source>
</evidence>
<comment type="similarity">
    <text evidence="7">Belongs to the binding-protein-dependent transport system permease family.</text>
</comment>
<evidence type="ECO:0000256" key="4">
    <source>
        <dbReference type="ARBA" id="ARBA00022692"/>
    </source>
</evidence>
<proteinExistence type="inferred from homology"/>
<dbReference type="CDD" id="cd06261">
    <property type="entry name" value="TM_PBP2"/>
    <property type="match status" value="1"/>
</dbReference>
<gene>
    <name evidence="9" type="ORF">GGR34_000082</name>
</gene>
<dbReference type="GO" id="GO:0005886">
    <property type="term" value="C:plasma membrane"/>
    <property type="evidence" value="ECO:0007669"/>
    <property type="project" value="UniProtKB-SubCell"/>
</dbReference>
<dbReference type="SUPFAM" id="SSF161098">
    <property type="entry name" value="MetI-like"/>
    <property type="match status" value="1"/>
</dbReference>
<evidence type="ECO:0000256" key="6">
    <source>
        <dbReference type="ARBA" id="ARBA00023136"/>
    </source>
</evidence>
<dbReference type="Pfam" id="PF00528">
    <property type="entry name" value="BPD_transp_1"/>
    <property type="match status" value="1"/>
</dbReference>
<dbReference type="RefSeq" id="WP_027314733.1">
    <property type="nucleotide sequence ID" value="NZ_JACIDC010000001.1"/>
</dbReference>
<dbReference type="InterPro" id="IPR035906">
    <property type="entry name" value="MetI-like_sf"/>
</dbReference>
<evidence type="ECO:0000256" key="2">
    <source>
        <dbReference type="ARBA" id="ARBA00022448"/>
    </source>
</evidence>
<protein>
    <submittedName>
        <fullName evidence="9">Peptide/nickel transport system permease protein</fullName>
    </submittedName>
</protein>
<organism evidence="9 10">
    <name type="scientific">Microvirga flocculans</name>
    <dbReference type="NCBI Taxonomy" id="217168"/>
    <lineage>
        <taxon>Bacteria</taxon>
        <taxon>Pseudomonadati</taxon>
        <taxon>Pseudomonadota</taxon>
        <taxon>Alphaproteobacteria</taxon>
        <taxon>Hyphomicrobiales</taxon>
        <taxon>Methylobacteriaceae</taxon>
        <taxon>Microvirga</taxon>
    </lineage>
</organism>
<sequence>MHIARELFIRILAGAAVLWAAASLAFAILQLFPSDPVQVIYGADSSVTPELRDAIRADFGLDQPVLVQYQRFVTRIAQGDLGISYQQRRTVTSIIGSEIGSTLTLASLAVLAAVVMAFLASLLTAGRKSWLRRVLSSFELLSVSTPVLWVGILLLTFFSFQWQLFPVVADGGWRSLVLPVATLAVAVFGSLSQVMREEMDRALEQPFILTARTRGLSEWAIRWRHALGHALIPAITISTETFGGLLAGSIVTEQVFGRPGLGRITLEAITNHDIPVVMGIVLFVAFVFVVLNILADLLYRLVDPRLRVSTR</sequence>
<evidence type="ECO:0000256" key="5">
    <source>
        <dbReference type="ARBA" id="ARBA00022989"/>
    </source>
</evidence>
<evidence type="ECO:0000256" key="7">
    <source>
        <dbReference type="RuleBase" id="RU363032"/>
    </source>
</evidence>
<dbReference type="Proteomes" id="UP000519439">
    <property type="component" value="Unassembled WGS sequence"/>
</dbReference>
<dbReference type="GO" id="GO:0071916">
    <property type="term" value="F:dipeptide transmembrane transporter activity"/>
    <property type="evidence" value="ECO:0007669"/>
    <property type="project" value="TreeGrafter"/>
</dbReference>
<dbReference type="PANTHER" id="PTHR43163">
    <property type="entry name" value="DIPEPTIDE TRANSPORT SYSTEM PERMEASE PROTEIN DPPB-RELATED"/>
    <property type="match status" value="1"/>
</dbReference>
<feature type="transmembrane region" description="Helical" evidence="7">
    <location>
        <begin position="172"/>
        <end position="191"/>
    </location>
</feature>
<accession>A0A7W6IBJ8</accession>
<dbReference type="PROSITE" id="PS50928">
    <property type="entry name" value="ABC_TM1"/>
    <property type="match status" value="1"/>
</dbReference>
<dbReference type="InterPro" id="IPR045621">
    <property type="entry name" value="BPD_transp_1_N"/>
</dbReference>
<comment type="subcellular location">
    <subcellularLocation>
        <location evidence="1 7">Cell membrane</location>
        <topology evidence="1 7">Multi-pass membrane protein</topology>
    </subcellularLocation>
</comment>
<dbReference type="Gene3D" id="1.10.3720.10">
    <property type="entry name" value="MetI-like"/>
    <property type="match status" value="1"/>
</dbReference>
<dbReference type="PANTHER" id="PTHR43163:SF6">
    <property type="entry name" value="DIPEPTIDE TRANSPORT SYSTEM PERMEASE PROTEIN DPPB-RELATED"/>
    <property type="match status" value="1"/>
</dbReference>
<feature type="transmembrane region" description="Helical" evidence="7">
    <location>
        <begin position="7"/>
        <end position="32"/>
    </location>
</feature>
<feature type="transmembrane region" description="Helical" evidence="7">
    <location>
        <begin position="230"/>
        <end position="251"/>
    </location>
</feature>
<name>A0A7W6IBJ8_9HYPH</name>
<dbReference type="AlphaFoldDB" id="A0A7W6IBJ8"/>
<evidence type="ECO:0000256" key="1">
    <source>
        <dbReference type="ARBA" id="ARBA00004651"/>
    </source>
</evidence>
<keyword evidence="3" id="KW-1003">Cell membrane</keyword>
<feature type="transmembrane region" description="Helical" evidence="7">
    <location>
        <begin position="105"/>
        <end position="126"/>
    </location>
</feature>
<reference evidence="9 10" key="1">
    <citation type="submission" date="2020-08" db="EMBL/GenBank/DDBJ databases">
        <title>Genomic Encyclopedia of Type Strains, Phase IV (KMG-IV): sequencing the most valuable type-strain genomes for metagenomic binning, comparative biology and taxonomic classification.</title>
        <authorList>
            <person name="Goeker M."/>
        </authorList>
    </citation>
    <scope>NUCLEOTIDE SEQUENCE [LARGE SCALE GENOMIC DNA]</scope>
    <source>
        <strain evidence="9 10">DSM 15743</strain>
    </source>
</reference>
<feature type="transmembrane region" description="Helical" evidence="7">
    <location>
        <begin position="276"/>
        <end position="299"/>
    </location>
</feature>
<keyword evidence="4 7" id="KW-0812">Transmembrane</keyword>
<evidence type="ECO:0000259" key="8">
    <source>
        <dbReference type="PROSITE" id="PS50928"/>
    </source>
</evidence>
<keyword evidence="10" id="KW-1185">Reference proteome</keyword>
<feature type="transmembrane region" description="Helical" evidence="7">
    <location>
        <begin position="138"/>
        <end position="160"/>
    </location>
</feature>
<keyword evidence="6 7" id="KW-0472">Membrane</keyword>
<dbReference type="InterPro" id="IPR000515">
    <property type="entry name" value="MetI-like"/>
</dbReference>
<feature type="domain" description="ABC transmembrane type-1" evidence="8">
    <location>
        <begin position="99"/>
        <end position="299"/>
    </location>
</feature>
<evidence type="ECO:0000313" key="10">
    <source>
        <dbReference type="Proteomes" id="UP000519439"/>
    </source>
</evidence>
<evidence type="ECO:0000256" key="3">
    <source>
        <dbReference type="ARBA" id="ARBA00022475"/>
    </source>
</evidence>